<dbReference type="KEGG" id="sfh:SFHH103_02354"/>
<dbReference type="GO" id="GO:1990281">
    <property type="term" value="C:efflux pump complex"/>
    <property type="evidence" value="ECO:0007669"/>
    <property type="project" value="TreeGrafter"/>
</dbReference>
<dbReference type="GO" id="GO:0015562">
    <property type="term" value="F:efflux transmembrane transporter activity"/>
    <property type="evidence" value="ECO:0007669"/>
    <property type="project" value="TreeGrafter"/>
</dbReference>
<feature type="signal peptide" evidence="3">
    <location>
        <begin position="1"/>
        <end position="35"/>
    </location>
</feature>
<feature type="domain" description="YknX-like C-terminal permuted SH3-like" evidence="5">
    <location>
        <begin position="329"/>
        <end position="394"/>
    </location>
</feature>
<comment type="similarity">
    <text evidence="1">Belongs to the membrane fusion protein (MFP) (TC 8.A.1) family.</text>
</comment>
<dbReference type="InterPro" id="IPR058637">
    <property type="entry name" value="YknX-like_C"/>
</dbReference>
<name>G9A9C8_SINF1</name>
<dbReference type="HOGENOM" id="CLU_018816_1_2_5"/>
<evidence type="ECO:0000256" key="3">
    <source>
        <dbReference type="SAM" id="SignalP"/>
    </source>
</evidence>
<evidence type="ECO:0000313" key="6">
    <source>
        <dbReference type="EMBL" id="CCE96849.1"/>
    </source>
</evidence>
<evidence type="ECO:0000256" key="1">
    <source>
        <dbReference type="ARBA" id="ARBA00009477"/>
    </source>
</evidence>
<dbReference type="Pfam" id="PF25954">
    <property type="entry name" value="Beta-barrel_RND_2"/>
    <property type="match status" value="1"/>
</dbReference>
<reference evidence="6 7" key="1">
    <citation type="journal article" date="2012" name="J. Bacteriol.">
        <title>Genome sequence of the soybean symbiont Sinorhizobium fredii HH103.</title>
        <authorList>
            <person name="Weidner S."/>
            <person name="Becker A."/>
            <person name="Bonilla I."/>
            <person name="Jaenicke S."/>
            <person name="Lloret J."/>
            <person name="Margaret I."/>
            <person name="Puhler A."/>
            <person name="Ruiz-Sainz J.E."/>
            <person name="Schneiker-Bekel S."/>
            <person name="Szczepanowski R."/>
            <person name="Vinardell J.M."/>
            <person name="Zehner S."/>
            <person name="Gottfert M."/>
        </authorList>
    </citation>
    <scope>NUCLEOTIDE SEQUENCE [LARGE SCALE GENOMIC DNA]</scope>
    <source>
        <strain evidence="6 7">HH103</strain>
    </source>
</reference>
<evidence type="ECO:0000259" key="5">
    <source>
        <dbReference type="Pfam" id="PF25989"/>
    </source>
</evidence>
<dbReference type="InterPro" id="IPR058792">
    <property type="entry name" value="Beta-barrel_RND_2"/>
</dbReference>
<evidence type="ECO:0000313" key="7">
    <source>
        <dbReference type="Proteomes" id="UP000007735"/>
    </source>
</evidence>
<protein>
    <submittedName>
        <fullName evidence="6">Membrane fusion protein</fullName>
    </submittedName>
</protein>
<dbReference type="EMBL" id="HE616890">
    <property type="protein sequence ID" value="CCE96849.1"/>
    <property type="molecule type" value="Genomic_DNA"/>
</dbReference>
<dbReference type="NCBIfam" id="TIGR01730">
    <property type="entry name" value="RND_mfp"/>
    <property type="match status" value="1"/>
</dbReference>
<dbReference type="STRING" id="1117943.SFHH103_02354"/>
<dbReference type="SUPFAM" id="SSF111369">
    <property type="entry name" value="HlyD-like secretion proteins"/>
    <property type="match status" value="1"/>
</dbReference>
<dbReference type="Gene3D" id="2.40.50.100">
    <property type="match status" value="1"/>
</dbReference>
<dbReference type="Gene3D" id="2.40.30.170">
    <property type="match status" value="1"/>
</dbReference>
<proteinExistence type="inferred from homology"/>
<organism evidence="6 7">
    <name type="scientific">Sinorhizobium fredii (strain HH103)</name>
    <dbReference type="NCBI Taxonomy" id="1117943"/>
    <lineage>
        <taxon>Bacteria</taxon>
        <taxon>Pseudomonadati</taxon>
        <taxon>Pseudomonadota</taxon>
        <taxon>Alphaproteobacteria</taxon>
        <taxon>Hyphomicrobiales</taxon>
        <taxon>Rhizobiaceae</taxon>
        <taxon>Sinorhizobium/Ensifer group</taxon>
        <taxon>Sinorhizobium</taxon>
    </lineage>
</organism>
<dbReference type="InterPro" id="IPR006143">
    <property type="entry name" value="RND_pump_MFP"/>
</dbReference>
<sequence length="405" mass="42523">MIYLCQDDRPMAQKLLPLLGACAAMTLGAFSSVSAEEAAKPQPSQTLPSIVVTEAVERKISDRILATGSIEAVEETYVAPLVEGLSIRELNVDVGDRVEEGSTLAVLNDDALLLQKSQLEANLAKAEASLAQLNAQLAESTANSEEATRVADRAVRLSENGTVSTAEADRLKALAAAMRARLRSAEQSVGVAKADIKVVQTQIDDIDLRLARTEVKAPVSGVISAKNAKVGAIASGNGEPLFAMIRDGAIEMKADVAEADIIKLAVGQPATVKLAGSNATVEGKIRLIAPTVDPETRLGKVHISLADTTEARAGMYASAVVTVEEKQTVVLPQTAVTSENGKTIVRKVENGIVHLVPVETGIQDGQFVEILSGLKPGEQAVAKAGAYVRDGDRINPVKSDQPITN</sequence>
<keyword evidence="2" id="KW-0175">Coiled coil</keyword>
<dbReference type="eggNOG" id="COG0845">
    <property type="taxonomic scope" value="Bacteria"/>
</dbReference>
<dbReference type="Pfam" id="PF25989">
    <property type="entry name" value="YknX_C"/>
    <property type="match status" value="1"/>
</dbReference>
<keyword evidence="3" id="KW-0732">Signal</keyword>
<dbReference type="Gene3D" id="2.40.420.20">
    <property type="match status" value="1"/>
</dbReference>
<evidence type="ECO:0000256" key="2">
    <source>
        <dbReference type="SAM" id="Coils"/>
    </source>
</evidence>
<feature type="chain" id="PRO_5003519533" evidence="3">
    <location>
        <begin position="36"/>
        <end position="405"/>
    </location>
</feature>
<evidence type="ECO:0000259" key="4">
    <source>
        <dbReference type="Pfam" id="PF25954"/>
    </source>
</evidence>
<dbReference type="PANTHER" id="PTHR30469">
    <property type="entry name" value="MULTIDRUG RESISTANCE PROTEIN MDTA"/>
    <property type="match status" value="1"/>
</dbReference>
<dbReference type="Proteomes" id="UP000007735">
    <property type="component" value="Chromosome"/>
</dbReference>
<dbReference type="Gene3D" id="1.10.287.470">
    <property type="entry name" value="Helix hairpin bin"/>
    <property type="match status" value="1"/>
</dbReference>
<gene>
    <name evidence="6" type="ordered locus">SFHH103_02354</name>
</gene>
<dbReference type="AlphaFoldDB" id="G9A9C8"/>
<dbReference type="PANTHER" id="PTHR30469:SF15">
    <property type="entry name" value="HLYD FAMILY OF SECRETION PROTEINS"/>
    <property type="match status" value="1"/>
</dbReference>
<dbReference type="PATRIC" id="fig|380.5.peg.2505"/>
<feature type="domain" description="CusB-like beta-barrel" evidence="4">
    <location>
        <begin position="253"/>
        <end position="321"/>
    </location>
</feature>
<feature type="coiled-coil region" evidence="2">
    <location>
        <begin position="116"/>
        <end position="188"/>
    </location>
</feature>
<accession>G9A9C8</accession>